<proteinExistence type="predicted"/>
<evidence type="ECO:0000313" key="3">
    <source>
        <dbReference type="WBParaSite" id="SCUD_0002193301-mRNA-1"/>
    </source>
</evidence>
<dbReference type="WBParaSite" id="SCUD_0002193301-mRNA-1">
    <property type="protein sequence ID" value="SCUD_0002193301-mRNA-1"/>
    <property type="gene ID" value="SCUD_0002193301"/>
</dbReference>
<keyword evidence="2" id="KW-1185">Reference proteome</keyword>
<gene>
    <name evidence="1" type="ORF">SCUD_LOCUS21928</name>
</gene>
<dbReference type="AlphaFoldDB" id="A0A183L3M2"/>
<reference evidence="3" key="1">
    <citation type="submission" date="2016-06" db="UniProtKB">
        <authorList>
            <consortium name="WormBaseParasite"/>
        </authorList>
    </citation>
    <scope>IDENTIFICATION</scope>
</reference>
<dbReference type="STRING" id="6186.A0A183L3M2"/>
<organism evidence="3">
    <name type="scientific">Schistosoma curassoni</name>
    <dbReference type="NCBI Taxonomy" id="6186"/>
    <lineage>
        <taxon>Eukaryota</taxon>
        <taxon>Metazoa</taxon>
        <taxon>Spiralia</taxon>
        <taxon>Lophotrochozoa</taxon>
        <taxon>Platyhelminthes</taxon>
        <taxon>Trematoda</taxon>
        <taxon>Digenea</taxon>
        <taxon>Strigeidida</taxon>
        <taxon>Schistosomatoidea</taxon>
        <taxon>Schistosomatidae</taxon>
        <taxon>Schistosoma</taxon>
    </lineage>
</organism>
<dbReference type="EMBL" id="UZAK01047847">
    <property type="protein sequence ID" value="VDP77072.1"/>
    <property type="molecule type" value="Genomic_DNA"/>
</dbReference>
<evidence type="ECO:0000313" key="2">
    <source>
        <dbReference type="Proteomes" id="UP000279833"/>
    </source>
</evidence>
<accession>A0A183L3M2</accession>
<evidence type="ECO:0000313" key="1">
    <source>
        <dbReference type="EMBL" id="VDP77072.1"/>
    </source>
</evidence>
<sequence length="56" mass="6511">MKTDMELNYHQAYGFMWILKFAHLTGELASQSDIFVEYVMSKCSDWLSSVLNSTDK</sequence>
<reference evidence="1 2" key="2">
    <citation type="submission" date="2018-11" db="EMBL/GenBank/DDBJ databases">
        <authorList>
            <consortium name="Pathogen Informatics"/>
        </authorList>
    </citation>
    <scope>NUCLEOTIDE SEQUENCE [LARGE SCALE GENOMIC DNA]</scope>
    <source>
        <strain evidence="1">Dakar</strain>
        <strain evidence="2">Dakar, Senegal</strain>
    </source>
</reference>
<protein>
    <submittedName>
        <fullName evidence="3">DNA-binding protein</fullName>
    </submittedName>
</protein>
<dbReference type="Proteomes" id="UP000279833">
    <property type="component" value="Unassembled WGS sequence"/>
</dbReference>
<name>A0A183L3M2_9TREM</name>